<feature type="region of interest" description="Disordered" evidence="1">
    <location>
        <begin position="109"/>
        <end position="131"/>
    </location>
</feature>
<proteinExistence type="predicted"/>
<evidence type="ECO:0000313" key="2">
    <source>
        <dbReference type="EMBL" id="MPM64751.1"/>
    </source>
</evidence>
<feature type="compositionally biased region" description="Basic and acidic residues" evidence="1">
    <location>
        <begin position="121"/>
        <end position="131"/>
    </location>
</feature>
<evidence type="ECO:0000256" key="1">
    <source>
        <dbReference type="SAM" id="MobiDB-lite"/>
    </source>
</evidence>
<protein>
    <submittedName>
        <fullName evidence="2">Uncharacterized protein</fullName>
    </submittedName>
</protein>
<dbReference type="AlphaFoldDB" id="A0A645BJM8"/>
<accession>A0A645BJM8</accession>
<feature type="region of interest" description="Disordered" evidence="1">
    <location>
        <begin position="44"/>
        <end position="94"/>
    </location>
</feature>
<feature type="region of interest" description="Disordered" evidence="1">
    <location>
        <begin position="1"/>
        <end position="26"/>
    </location>
</feature>
<organism evidence="2">
    <name type="scientific">bioreactor metagenome</name>
    <dbReference type="NCBI Taxonomy" id="1076179"/>
    <lineage>
        <taxon>unclassified sequences</taxon>
        <taxon>metagenomes</taxon>
        <taxon>ecological metagenomes</taxon>
    </lineage>
</organism>
<name>A0A645BJM8_9ZZZZ</name>
<comment type="caution">
    <text evidence="2">The sequence shown here is derived from an EMBL/GenBank/DDBJ whole genome shotgun (WGS) entry which is preliminary data.</text>
</comment>
<reference evidence="2" key="1">
    <citation type="submission" date="2019-08" db="EMBL/GenBank/DDBJ databases">
        <authorList>
            <person name="Kucharzyk K."/>
            <person name="Murdoch R.W."/>
            <person name="Higgins S."/>
            <person name="Loffler F."/>
        </authorList>
    </citation>
    <scope>NUCLEOTIDE SEQUENCE</scope>
</reference>
<dbReference type="EMBL" id="VSSQ01020128">
    <property type="protein sequence ID" value="MPM64751.1"/>
    <property type="molecule type" value="Genomic_DNA"/>
</dbReference>
<gene>
    <name evidence="2" type="ORF">SDC9_111640</name>
</gene>
<sequence>MRLGARVSPEGSEAAGGTGRIGEWNTRPYFPAGVVRGVVRNTPSVGRFGPGTGRVRSGRPSVWGSLHGPEGYPKGEHRVGLQQSRSEITESPGAVRCRTGGPWCMFRARSVGDAPGAAGGDLERLSPRTNR</sequence>